<gene>
    <name evidence="3" type="ORF">E6K80_06375</name>
</gene>
<dbReference type="AlphaFoldDB" id="A0A538U5J7"/>
<proteinExistence type="inferred from homology"/>
<dbReference type="Gene3D" id="3.30.530.20">
    <property type="match status" value="1"/>
</dbReference>
<comment type="caution">
    <text evidence="3">The sequence shown here is derived from an EMBL/GenBank/DDBJ whole genome shotgun (WGS) entry which is preliminary data.</text>
</comment>
<dbReference type="InterPro" id="IPR023393">
    <property type="entry name" value="START-like_dom_sf"/>
</dbReference>
<name>A0A538U5J7_UNCEI</name>
<sequence length="162" mass="17833">MSLRGEPGRGLEQGAVERPRHLDEVHVRATPEGVWNAITRPEIAREWLAGTRLASDWKPGATLRRVAPDGRLAAEGTVLEVDPARRLAHTFSATWNEEVATDAPHRVVWTIASLGPTCRVTVEHFDFVGETATYRDVRGGLGRILDGLKTLLETGEPLAIER</sequence>
<organism evidence="3 4">
    <name type="scientific">Eiseniibacteriota bacterium</name>
    <dbReference type="NCBI Taxonomy" id="2212470"/>
    <lineage>
        <taxon>Bacteria</taxon>
        <taxon>Candidatus Eiseniibacteriota</taxon>
    </lineage>
</organism>
<dbReference type="EMBL" id="VBPA01000145">
    <property type="protein sequence ID" value="TMQ71172.1"/>
    <property type="molecule type" value="Genomic_DNA"/>
</dbReference>
<reference evidence="3 4" key="1">
    <citation type="journal article" date="2019" name="Nat. Microbiol.">
        <title>Mediterranean grassland soil C-N compound turnover is dependent on rainfall and depth, and is mediated by genomically divergent microorganisms.</title>
        <authorList>
            <person name="Diamond S."/>
            <person name="Andeer P.F."/>
            <person name="Li Z."/>
            <person name="Crits-Christoph A."/>
            <person name="Burstein D."/>
            <person name="Anantharaman K."/>
            <person name="Lane K.R."/>
            <person name="Thomas B.C."/>
            <person name="Pan C."/>
            <person name="Northen T.R."/>
            <person name="Banfield J.F."/>
        </authorList>
    </citation>
    <scope>NUCLEOTIDE SEQUENCE [LARGE SCALE GENOMIC DNA]</scope>
    <source>
        <strain evidence="3">WS_10</strain>
    </source>
</reference>
<protein>
    <recommendedName>
        <fullName evidence="2">Activator of Hsp90 ATPase homologue 1/2-like C-terminal domain-containing protein</fullName>
    </recommendedName>
</protein>
<feature type="domain" description="Activator of Hsp90 ATPase homologue 1/2-like C-terminal" evidence="2">
    <location>
        <begin position="29"/>
        <end position="153"/>
    </location>
</feature>
<dbReference type="Proteomes" id="UP000319836">
    <property type="component" value="Unassembled WGS sequence"/>
</dbReference>
<evidence type="ECO:0000256" key="1">
    <source>
        <dbReference type="ARBA" id="ARBA00006817"/>
    </source>
</evidence>
<evidence type="ECO:0000259" key="2">
    <source>
        <dbReference type="Pfam" id="PF08327"/>
    </source>
</evidence>
<dbReference type="SUPFAM" id="SSF55961">
    <property type="entry name" value="Bet v1-like"/>
    <property type="match status" value="1"/>
</dbReference>
<evidence type="ECO:0000313" key="4">
    <source>
        <dbReference type="Proteomes" id="UP000319836"/>
    </source>
</evidence>
<dbReference type="InterPro" id="IPR013538">
    <property type="entry name" value="ASHA1/2-like_C"/>
</dbReference>
<dbReference type="Pfam" id="PF08327">
    <property type="entry name" value="AHSA1"/>
    <property type="match status" value="1"/>
</dbReference>
<evidence type="ECO:0000313" key="3">
    <source>
        <dbReference type="EMBL" id="TMQ71172.1"/>
    </source>
</evidence>
<comment type="similarity">
    <text evidence="1">Belongs to the AHA1 family.</text>
</comment>
<accession>A0A538U5J7</accession>